<comment type="caution">
    <text evidence="9">The sequence shown here is derived from an EMBL/GenBank/DDBJ whole genome shotgun (WGS) entry which is preliminary data.</text>
</comment>
<evidence type="ECO:0000256" key="6">
    <source>
        <dbReference type="SAM" id="Coils"/>
    </source>
</evidence>
<evidence type="ECO:0000259" key="8">
    <source>
        <dbReference type="PROSITE" id="PS50865"/>
    </source>
</evidence>
<evidence type="ECO:0000256" key="3">
    <source>
        <dbReference type="ARBA" id="ARBA00022833"/>
    </source>
</evidence>
<gene>
    <name evidence="9" type="ORF">M0813_22415</name>
</gene>
<evidence type="ECO:0000256" key="5">
    <source>
        <dbReference type="PROSITE-ProRule" id="PRU00235"/>
    </source>
</evidence>
<dbReference type="Pfam" id="PF01753">
    <property type="entry name" value="zf-MYND"/>
    <property type="match status" value="1"/>
</dbReference>
<dbReference type="PROSITE" id="PS01360">
    <property type="entry name" value="ZF_MYND_1"/>
    <property type="match status" value="1"/>
</dbReference>
<dbReference type="SUPFAM" id="SSF54695">
    <property type="entry name" value="POZ domain"/>
    <property type="match status" value="1"/>
</dbReference>
<dbReference type="InterPro" id="IPR000408">
    <property type="entry name" value="Reg_chr_condens"/>
</dbReference>
<dbReference type="InterPro" id="IPR051553">
    <property type="entry name" value="Ran_GTPase-activating"/>
</dbReference>
<dbReference type="SUPFAM" id="SSF144232">
    <property type="entry name" value="HIT/MYND zinc finger-like"/>
    <property type="match status" value="1"/>
</dbReference>
<evidence type="ECO:0000313" key="9">
    <source>
        <dbReference type="EMBL" id="KAJ6243274.1"/>
    </source>
</evidence>
<dbReference type="InterPro" id="IPR009091">
    <property type="entry name" value="RCC1/BLIP-II"/>
</dbReference>
<feature type="domain" description="BTB" evidence="7">
    <location>
        <begin position="489"/>
        <end position="577"/>
    </location>
</feature>
<dbReference type="Gene3D" id="6.10.140.2220">
    <property type="match status" value="1"/>
</dbReference>
<sequence length="657" mass="74404">MTNLRSFGSSLKGVSGLPQTGKLHYPSTPPLFGRKIISDFQIGDTGSLFILEGGTLYQQNESKTNTTPKKVDIESVKKIAVGVTHFLALGHSGILYSWGTRGEKCNHAGQLGLGHLKVIQNPTPISKFETLLKKGKEYAIKDIQAGFFTSFVLLQNGDLYAFGNNQGFALGFNDLKYTNEPLLLAGDVKQIFSSAYTTHTFVLTNQDKLFAFGSNRFGELSVGKLSCSVSEDGLFTPLDNTLGQLPITPAIFSGDNAKIKKISSSFFGSLLLDTDHRLWSCGSPEQSGQLIAESVFKRMPIINQKIINICSGAHYNVAIAFDGTIYAMGLPKNIAWANQKNTTYKNKIFIFPVKGWEADIHPIIQKGGLEVTCGYDFGVTLLAKMPRIYLDFERLWNTTNQDGNFAIGSRKIHKEILQFRINSNIDDVKSVLEKKTNQKFIDDFLYWVYTGLRRSHIIDDFAQLLGINNCQEKYLINDLKSLFANEKTKNVKIELSNNNFVLAHRIILKLRGDGFEEKINKLLQKEENENENENENEKKVELNNKEFITINDELGKSLKVWNLFLKFIYLGSIEIEVVTLKNIKDVIELSKYWKIHNDNFLQDFLNEFLQISKCSFCQKKVGMLKCSRCKRAFYCSRDCQKNDWSKHKKVCKVYVKK</sequence>
<proteinExistence type="predicted"/>
<keyword evidence="10" id="KW-1185">Reference proteome</keyword>
<dbReference type="PROSITE" id="PS50012">
    <property type="entry name" value="RCC1_3"/>
    <property type="match status" value="1"/>
</dbReference>
<keyword evidence="1" id="KW-0479">Metal-binding</keyword>
<evidence type="ECO:0000256" key="1">
    <source>
        <dbReference type="ARBA" id="ARBA00022723"/>
    </source>
</evidence>
<dbReference type="Pfam" id="PF13540">
    <property type="entry name" value="RCC1_2"/>
    <property type="match status" value="1"/>
</dbReference>
<feature type="coiled-coil region" evidence="6">
    <location>
        <begin position="516"/>
        <end position="545"/>
    </location>
</feature>
<dbReference type="InterPro" id="IPR000210">
    <property type="entry name" value="BTB/POZ_dom"/>
</dbReference>
<dbReference type="PANTHER" id="PTHR45982:SF4">
    <property type="entry name" value="PHR DOMAIN-CONTAINING PROTEIN"/>
    <property type="match status" value="1"/>
</dbReference>
<evidence type="ECO:0000313" key="10">
    <source>
        <dbReference type="Proteomes" id="UP001150062"/>
    </source>
</evidence>
<feature type="domain" description="MYND-type" evidence="8">
    <location>
        <begin position="614"/>
        <end position="651"/>
    </location>
</feature>
<dbReference type="Proteomes" id="UP001150062">
    <property type="component" value="Unassembled WGS sequence"/>
</dbReference>
<accession>A0ABQ8YF99</accession>
<reference evidence="9" key="1">
    <citation type="submission" date="2022-08" db="EMBL/GenBank/DDBJ databases">
        <title>Novel sulfate-reducing endosymbionts in the free-living metamonad Anaeramoeba.</title>
        <authorList>
            <person name="Jerlstrom-Hultqvist J."/>
            <person name="Cepicka I."/>
            <person name="Gallot-Lavallee L."/>
            <person name="Salas-Leiva D."/>
            <person name="Curtis B.A."/>
            <person name="Zahonova K."/>
            <person name="Pipaliya S."/>
            <person name="Dacks J."/>
            <person name="Roger A.J."/>
        </authorList>
    </citation>
    <scope>NUCLEOTIDE SEQUENCE</scope>
    <source>
        <strain evidence="9">Schooner1</strain>
    </source>
</reference>
<evidence type="ECO:0000259" key="7">
    <source>
        <dbReference type="PROSITE" id="PS50097"/>
    </source>
</evidence>
<keyword evidence="3" id="KW-0862">Zinc</keyword>
<dbReference type="PROSITE" id="PS50865">
    <property type="entry name" value="ZF_MYND_2"/>
    <property type="match status" value="1"/>
</dbReference>
<dbReference type="InterPro" id="IPR011333">
    <property type="entry name" value="SKP1/BTB/POZ_sf"/>
</dbReference>
<organism evidence="9 10">
    <name type="scientific">Anaeramoeba flamelloides</name>
    <dbReference type="NCBI Taxonomy" id="1746091"/>
    <lineage>
        <taxon>Eukaryota</taxon>
        <taxon>Metamonada</taxon>
        <taxon>Anaeramoebidae</taxon>
        <taxon>Anaeramoeba</taxon>
    </lineage>
</organism>
<protein>
    <submittedName>
        <fullName evidence="9">Uncharacterized protein</fullName>
    </submittedName>
</protein>
<dbReference type="EMBL" id="JAOAOG010000172">
    <property type="protein sequence ID" value="KAJ6243274.1"/>
    <property type="molecule type" value="Genomic_DNA"/>
</dbReference>
<feature type="repeat" description="RCC1" evidence="5">
    <location>
        <begin position="93"/>
        <end position="156"/>
    </location>
</feature>
<dbReference type="PROSITE" id="PS50097">
    <property type="entry name" value="BTB"/>
    <property type="match status" value="1"/>
</dbReference>
<dbReference type="PANTHER" id="PTHR45982">
    <property type="entry name" value="REGULATOR OF CHROMOSOME CONDENSATION"/>
    <property type="match status" value="1"/>
</dbReference>
<evidence type="ECO:0000256" key="2">
    <source>
        <dbReference type="ARBA" id="ARBA00022771"/>
    </source>
</evidence>
<dbReference type="InterPro" id="IPR002893">
    <property type="entry name" value="Znf_MYND"/>
</dbReference>
<dbReference type="Gene3D" id="2.130.10.30">
    <property type="entry name" value="Regulator of chromosome condensation 1/beta-lactamase-inhibitor protein II"/>
    <property type="match status" value="1"/>
</dbReference>
<dbReference type="Gene3D" id="3.30.710.10">
    <property type="entry name" value="Potassium Channel Kv1.1, Chain A"/>
    <property type="match status" value="1"/>
</dbReference>
<name>A0ABQ8YF99_9EUKA</name>
<evidence type="ECO:0000256" key="4">
    <source>
        <dbReference type="PROSITE-ProRule" id="PRU00134"/>
    </source>
</evidence>
<dbReference type="SUPFAM" id="SSF50985">
    <property type="entry name" value="RCC1/BLIP-II"/>
    <property type="match status" value="2"/>
</dbReference>
<keyword evidence="2 4" id="KW-0863">Zinc-finger</keyword>
<keyword evidence="6" id="KW-0175">Coiled coil</keyword>